<dbReference type="RefSeq" id="WP_306102032.1">
    <property type="nucleotide sequence ID" value="NZ_CP162601.1"/>
</dbReference>
<keyword evidence="1" id="KW-0378">Hydrolase</keyword>
<evidence type="ECO:0000313" key="1">
    <source>
        <dbReference type="EMBL" id="XDK24901.1"/>
    </source>
</evidence>
<dbReference type="Pfam" id="PF08282">
    <property type="entry name" value="Hydrolase_3"/>
    <property type="match status" value="1"/>
</dbReference>
<dbReference type="GO" id="GO:0016791">
    <property type="term" value="F:phosphatase activity"/>
    <property type="evidence" value="ECO:0007669"/>
    <property type="project" value="TreeGrafter"/>
</dbReference>
<accession>A0AB39HFH4</accession>
<dbReference type="NCBIfam" id="TIGR01484">
    <property type="entry name" value="HAD-SF-IIB"/>
    <property type="match status" value="1"/>
</dbReference>
<reference evidence="1" key="1">
    <citation type="submission" date="2024-07" db="EMBL/GenBank/DDBJ databases">
        <title>Genome Analysis of a Potential Novel Vibrio Species Secreting pH- and Thermo-stable Alginate Lyase and its Application in Producing Alginate Oligosaccharides.</title>
        <authorList>
            <person name="Huang H."/>
            <person name="Bao K."/>
        </authorList>
    </citation>
    <scope>NUCLEOTIDE SEQUENCE</scope>
    <source>
        <strain evidence="1">HB236076</strain>
    </source>
</reference>
<dbReference type="Gene3D" id="3.30.1240.10">
    <property type="match status" value="1"/>
</dbReference>
<dbReference type="NCBIfam" id="TIGR00099">
    <property type="entry name" value="Cof-subfamily"/>
    <property type="match status" value="1"/>
</dbReference>
<dbReference type="InterPro" id="IPR036412">
    <property type="entry name" value="HAD-like_sf"/>
</dbReference>
<dbReference type="InterPro" id="IPR023214">
    <property type="entry name" value="HAD_sf"/>
</dbReference>
<dbReference type="SUPFAM" id="SSF56784">
    <property type="entry name" value="HAD-like"/>
    <property type="match status" value="1"/>
</dbReference>
<organism evidence="1">
    <name type="scientific">Vibrio sp. HB236076</name>
    <dbReference type="NCBI Taxonomy" id="3232307"/>
    <lineage>
        <taxon>Bacteria</taxon>
        <taxon>Pseudomonadati</taxon>
        <taxon>Pseudomonadota</taxon>
        <taxon>Gammaproteobacteria</taxon>
        <taxon>Vibrionales</taxon>
        <taxon>Vibrionaceae</taxon>
        <taxon>Vibrio</taxon>
    </lineage>
</organism>
<dbReference type="EMBL" id="CP162601">
    <property type="protein sequence ID" value="XDK24901.1"/>
    <property type="molecule type" value="Genomic_DNA"/>
</dbReference>
<dbReference type="InterPro" id="IPR006379">
    <property type="entry name" value="HAD-SF_hydro_IIB"/>
</dbReference>
<name>A0AB39HFH4_9VIBR</name>
<dbReference type="AlphaFoldDB" id="A0AB39HFH4"/>
<gene>
    <name evidence="1" type="ORF">AB0763_12135</name>
</gene>
<dbReference type="PANTHER" id="PTHR10000:SF58">
    <property type="entry name" value="PYRIDOXAL PHOSPHATE PHOSPHATASE YBHA"/>
    <property type="match status" value="1"/>
</dbReference>
<proteinExistence type="predicted"/>
<dbReference type="InterPro" id="IPR000150">
    <property type="entry name" value="Cof"/>
</dbReference>
<dbReference type="PANTHER" id="PTHR10000">
    <property type="entry name" value="PHOSPHOSERINE PHOSPHATASE"/>
    <property type="match status" value="1"/>
</dbReference>
<dbReference type="KEGG" id="vih:AB0763_12135"/>
<dbReference type="Gene3D" id="3.40.50.1000">
    <property type="entry name" value="HAD superfamily/HAD-like"/>
    <property type="match status" value="1"/>
</dbReference>
<dbReference type="GO" id="GO:0000287">
    <property type="term" value="F:magnesium ion binding"/>
    <property type="evidence" value="ECO:0007669"/>
    <property type="project" value="TreeGrafter"/>
</dbReference>
<protein>
    <submittedName>
        <fullName evidence="1">Cof-type HAD-IIB family hydrolase</fullName>
    </submittedName>
</protein>
<sequence>MSTEHSNNRPWLALDLDGTVLNRDHQISPELLAAIQAIARDYLVLIVTGRHHVAALPYYQALGLETPMICCNGSYLYDVQQGAFIEPKPIGQAIAERFLEQLLDAQLRPVLYNQDGMWFLQHNPPHYIRELVDWTLQFPAQHRPLVQACDDLVQKLESSQYVWKLVVEGDNLDPVSQDPWVMENLNGERSWHNRIDFAAPGNSKGHALTQFAQQQQLDLTQLTTVGDNHNDLSMFAISGRSIAMRNAEPAVQKAATEVSAFDHHHPTGLAERLQALFPTAN</sequence>
<dbReference type="GO" id="GO:0005829">
    <property type="term" value="C:cytosol"/>
    <property type="evidence" value="ECO:0007669"/>
    <property type="project" value="TreeGrafter"/>
</dbReference>